<dbReference type="Gene3D" id="3.30.70.330">
    <property type="match status" value="1"/>
</dbReference>
<dbReference type="InterPro" id="IPR012677">
    <property type="entry name" value="Nucleotide-bd_a/b_plait_sf"/>
</dbReference>
<keyword evidence="2" id="KW-0472">Membrane</keyword>
<dbReference type="Proteomes" id="UP000002296">
    <property type="component" value="Unassembled WGS sequence"/>
</dbReference>
<feature type="transmembrane region" description="Helical" evidence="2">
    <location>
        <begin position="28"/>
        <end position="54"/>
    </location>
</feature>
<proteinExistence type="predicted"/>
<evidence type="ECO:0000256" key="1">
    <source>
        <dbReference type="SAM" id="MobiDB-lite"/>
    </source>
</evidence>
<dbReference type="KEGG" id="tcr:511153.100"/>
<keyword evidence="2" id="KW-1133">Transmembrane helix</keyword>
<evidence type="ECO:0000256" key="2">
    <source>
        <dbReference type="SAM" id="Phobius"/>
    </source>
</evidence>
<keyword evidence="4" id="KW-1185">Reference proteome</keyword>
<dbReference type="SUPFAM" id="SSF54928">
    <property type="entry name" value="RNA-binding domain, RBD"/>
    <property type="match status" value="1"/>
</dbReference>
<evidence type="ECO:0000313" key="3">
    <source>
        <dbReference type="EMBL" id="EAN91915.1"/>
    </source>
</evidence>
<feature type="transmembrane region" description="Helical" evidence="2">
    <location>
        <begin position="66"/>
        <end position="87"/>
    </location>
</feature>
<protein>
    <submittedName>
        <fullName evidence="3">RNA-binding protein, putative</fullName>
    </submittedName>
</protein>
<gene>
    <name evidence="3" type="ORF">Tc00.1047053511153.100</name>
</gene>
<dbReference type="EMBL" id="AAHK01000478">
    <property type="protein sequence ID" value="EAN91915.1"/>
    <property type="molecule type" value="Genomic_DNA"/>
</dbReference>
<evidence type="ECO:0000313" key="4">
    <source>
        <dbReference type="Proteomes" id="UP000002296"/>
    </source>
</evidence>
<feature type="region of interest" description="Disordered" evidence="1">
    <location>
        <begin position="242"/>
        <end position="277"/>
    </location>
</feature>
<dbReference type="InParanoid" id="Q4DHB4"/>
<dbReference type="InterPro" id="IPR035979">
    <property type="entry name" value="RBD_domain_sf"/>
</dbReference>
<organism evidence="3 4">
    <name type="scientific">Trypanosoma cruzi (strain CL Brener)</name>
    <dbReference type="NCBI Taxonomy" id="353153"/>
    <lineage>
        <taxon>Eukaryota</taxon>
        <taxon>Discoba</taxon>
        <taxon>Euglenozoa</taxon>
        <taxon>Kinetoplastea</taxon>
        <taxon>Metakinetoplastina</taxon>
        <taxon>Trypanosomatida</taxon>
        <taxon>Trypanosomatidae</taxon>
        <taxon>Trypanosoma</taxon>
        <taxon>Schizotrypanum</taxon>
    </lineage>
</organism>
<dbReference type="GO" id="GO:0003676">
    <property type="term" value="F:nucleic acid binding"/>
    <property type="evidence" value="ECO:0007669"/>
    <property type="project" value="InterPro"/>
</dbReference>
<keyword evidence="2" id="KW-0812">Transmembrane</keyword>
<comment type="caution">
    <text evidence="3">The sequence shown here is derived from an EMBL/GenBank/DDBJ whole genome shotgun (WGS) entry which is preliminary data.</text>
</comment>
<sequence>MPGIAVSSGLFGARVPQPPPSNVRETSFFFFFFFSICIHSCLYFIFGVHFHIFSQFYRGRLQERKLFILLLLLLFTAPVSLYLFAFSVPVVTGQPFPQSLTHTHTNLCSLFCCSHIYFLLLLWLRLFFLQLVRGAAMPSRAVLRKKARRESKHRRLEAEDAAVDAALLACHGAQSHLPLGAGETENGVETAARKRPRNVAVVEAAAETVESMAGMSRKERKRFEAKQRFERQLARLNAAVGKEENTTATKTETAMQAAEAGTDALSPTRGETLRHDPKFKNGTFWRMRKERRGRTVFLGNMPARFTVQEVKDFVSSVFDAYCARKNEDVNKADEEREEISVGVAVVDLVDFLPAPPRVKHRHMFVTLQSKEVAEQVVKLLDAYKLDGVTLRCNFASDKAQRGEAIRRRLAAPRVRS</sequence>
<accession>Q4DHB4</accession>
<dbReference type="PaxDb" id="353153-Q4DHB4"/>
<name>Q4DHB4_TRYCC</name>
<reference evidence="3 4" key="1">
    <citation type="journal article" date="2005" name="Science">
        <title>The genome sequence of Trypanosoma cruzi, etiologic agent of Chagas disease.</title>
        <authorList>
            <person name="El-Sayed N.M."/>
            <person name="Myler P.J."/>
            <person name="Bartholomeu D.C."/>
            <person name="Nilsson D."/>
            <person name="Aggarwal G."/>
            <person name="Tran A.N."/>
            <person name="Ghedin E."/>
            <person name="Worthey E.A."/>
            <person name="Delcher A.L."/>
            <person name="Blandin G."/>
            <person name="Westenberger S.J."/>
            <person name="Caler E."/>
            <person name="Cerqueira G.C."/>
            <person name="Branche C."/>
            <person name="Haas B."/>
            <person name="Anupama A."/>
            <person name="Arner E."/>
            <person name="Aslund L."/>
            <person name="Attipoe P."/>
            <person name="Bontempi E."/>
            <person name="Bringaud F."/>
            <person name="Burton P."/>
            <person name="Cadag E."/>
            <person name="Campbell D.A."/>
            <person name="Carrington M."/>
            <person name="Crabtree J."/>
            <person name="Darban H."/>
            <person name="da Silveira J.F."/>
            <person name="de Jong P."/>
            <person name="Edwards K."/>
            <person name="Englund P.T."/>
            <person name="Fazelina G."/>
            <person name="Feldblyum T."/>
            <person name="Ferella M."/>
            <person name="Frasch A.C."/>
            <person name="Gull K."/>
            <person name="Horn D."/>
            <person name="Hou L."/>
            <person name="Huang Y."/>
            <person name="Kindlund E."/>
            <person name="Klingbeil M."/>
            <person name="Kluge S."/>
            <person name="Koo H."/>
            <person name="Lacerda D."/>
            <person name="Levin M.J."/>
            <person name="Lorenzi H."/>
            <person name="Louie T."/>
            <person name="Machado C.R."/>
            <person name="McCulloch R."/>
            <person name="McKenna A."/>
            <person name="Mizuno Y."/>
            <person name="Mottram J.C."/>
            <person name="Nelson S."/>
            <person name="Ochaya S."/>
            <person name="Osoegawa K."/>
            <person name="Pai G."/>
            <person name="Parsons M."/>
            <person name="Pentony M."/>
            <person name="Pettersson U."/>
            <person name="Pop M."/>
            <person name="Ramirez J.L."/>
            <person name="Rinta J."/>
            <person name="Robertson L."/>
            <person name="Salzberg S.L."/>
            <person name="Sanchez D.O."/>
            <person name="Seyler A."/>
            <person name="Sharma R."/>
            <person name="Shetty J."/>
            <person name="Simpson A.J."/>
            <person name="Sisk E."/>
            <person name="Tammi M.T."/>
            <person name="Tarleton R."/>
            <person name="Teixeira S."/>
            <person name="Van Aken S."/>
            <person name="Vogt C."/>
            <person name="Ward P.N."/>
            <person name="Wickstead B."/>
            <person name="Wortman J."/>
            <person name="White O."/>
            <person name="Fraser C.M."/>
            <person name="Stuart K.D."/>
            <person name="Andersson B."/>
        </authorList>
    </citation>
    <scope>NUCLEOTIDE SEQUENCE [LARGE SCALE GENOMIC DNA]</scope>
    <source>
        <strain evidence="3 4">CL Brener</strain>
    </source>
</reference>
<feature type="transmembrane region" description="Helical" evidence="2">
    <location>
        <begin position="107"/>
        <end position="128"/>
    </location>
</feature>
<dbReference type="GeneID" id="3545216"/>
<dbReference type="RefSeq" id="XP_813766.1">
    <property type="nucleotide sequence ID" value="XM_808673.1"/>
</dbReference>
<dbReference type="AlphaFoldDB" id="Q4DHB4"/>
<feature type="compositionally biased region" description="Low complexity" evidence="1">
    <location>
        <begin position="246"/>
        <end position="260"/>
    </location>
</feature>
<dbReference type="OMA" id="DAYCARK"/>
<dbReference type="eggNOG" id="ENOG502S1TS">
    <property type="taxonomic scope" value="Eukaryota"/>
</dbReference>